<organism evidence="13 14">
    <name type="scientific">Chrysophaeum taylorii</name>
    <dbReference type="NCBI Taxonomy" id="2483200"/>
    <lineage>
        <taxon>Eukaryota</taxon>
        <taxon>Sar</taxon>
        <taxon>Stramenopiles</taxon>
        <taxon>Ochrophyta</taxon>
        <taxon>Pelagophyceae</taxon>
        <taxon>Pelagomonadales</taxon>
        <taxon>Pelagomonadaceae</taxon>
        <taxon>Chrysophaeum</taxon>
    </lineage>
</organism>
<feature type="region of interest" description="Disordered" evidence="12">
    <location>
        <begin position="873"/>
        <end position="894"/>
    </location>
</feature>
<feature type="region of interest" description="Disordered" evidence="12">
    <location>
        <begin position="603"/>
        <end position="628"/>
    </location>
</feature>
<keyword evidence="14" id="KW-1185">Reference proteome</keyword>
<dbReference type="GO" id="GO:0005789">
    <property type="term" value="C:endoplasmic reticulum membrane"/>
    <property type="evidence" value="ECO:0007669"/>
    <property type="project" value="UniProtKB-SubCell"/>
</dbReference>
<comment type="similarity">
    <text evidence="3">Belongs to the ATG2 family.</text>
</comment>
<keyword evidence="8" id="KW-0445">Lipid transport</keyword>
<dbReference type="GO" id="GO:0034727">
    <property type="term" value="P:piecemeal microautophagy of the nucleus"/>
    <property type="evidence" value="ECO:0007669"/>
    <property type="project" value="TreeGrafter"/>
</dbReference>
<comment type="subcellular location">
    <subcellularLocation>
        <location evidence="1">Endoplasmic reticulum membrane</location>
        <topology evidence="1">Peripheral membrane protein</topology>
    </subcellularLocation>
    <subcellularLocation>
        <location evidence="2">Preautophagosomal structure membrane</location>
        <topology evidence="2">Peripheral membrane protein</topology>
    </subcellularLocation>
</comment>
<evidence type="ECO:0000256" key="4">
    <source>
        <dbReference type="ARBA" id="ARBA00018070"/>
    </source>
</evidence>
<feature type="region of interest" description="Disordered" evidence="12">
    <location>
        <begin position="762"/>
        <end position="801"/>
    </location>
</feature>
<proteinExistence type="inferred from homology"/>
<evidence type="ECO:0000256" key="6">
    <source>
        <dbReference type="ARBA" id="ARBA00022824"/>
    </source>
</evidence>
<gene>
    <name evidence="13" type="ORF">CTAYLR_007369</name>
</gene>
<dbReference type="GO" id="GO:0032266">
    <property type="term" value="F:phosphatidylinositol-3-phosphate binding"/>
    <property type="evidence" value="ECO:0007669"/>
    <property type="project" value="TreeGrafter"/>
</dbReference>
<evidence type="ECO:0000256" key="2">
    <source>
        <dbReference type="ARBA" id="ARBA00004623"/>
    </source>
</evidence>
<evidence type="ECO:0000256" key="12">
    <source>
        <dbReference type="SAM" id="MobiDB-lite"/>
    </source>
</evidence>
<keyword evidence="5" id="KW-0813">Transport</keyword>
<evidence type="ECO:0000256" key="1">
    <source>
        <dbReference type="ARBA" id="ARBA00004406"/>
    </source>
</evidence>
<feature type="compositionally biased region" description="Basic residues" evidence="12">
    <location>
        <begin position="1002"/>
        <end position="1011"/>
    </location>
</feature>
<feature type="region of interest" description="Disordered" evidence="12">
    <location>
        <begin position="1337"/>
        <end position="1358"/>
    </location>
</feature>
<dbReference type="GO" id="GO:0034045">
    <property type="term" value="C:phagophore assembly site membrane"/>
    <property type="evidence" value="ECO:0007669"/>
    <property type="project" value="UniProtKB-SubCell"/>
</dbReference>
<comment type="catalytic activity">
    <reaction evidence="11">
        <text>a 1,2-diacyl-sn-glycero-3-phosphoethanolamine(in) = a 1,2-diacyl-sn-glycero-3-phosphoethanolamine(out)</text>
        <dbReference type="Rhea" id="RHEA:38895"/>
        <dbReference type="ChEBI" id="CHEBI:64612"/>
    </reaction>
</comment>
<dbReference type="PANTHER" id="PTHR13190">
    <property type="entry name" value="AUTOPHAGY-RELATED 2, ISOFORM A"/>
    <property type="match status" value="1"/>
</dbReference>
<dbReference type="GO" id="GO:0043495">
    <property type="term" value="F:protein-membrane adaptor activity"/>
    <property type="evidence" value="ECO:0007669"/>
    <property type="project" value="TreeGrafter"/>
</dbReference>
<dbReference type="GO" id="GO:0061908">
    <property type="term" value="C:phagophore"/>
    <property type="evidence" value="ECO:0007669"/>
    <property type="project" value="TreeGrafter"/>
</dbReference>
<name>A0AAD7U6H8_9STRA</name>
<comment type="caution">
    <text evidence="13">The sequence shown here is derived from an EMBL/GenBank/DDBJ whole genome shotgun (WGS) entry which is preliminary data.</text>
</comment>
<dbReference type="Proteomes" id="UP001230188">
    <property type="component" value="Unassembled WGS sequence"/>
</dbReference>
<evidence type="ECO:0000256" key="3">
    <source>
        <dbReference type="ARBA" id="ARBA00009714"/>
    </source>
</evidence>
<accession>A0AAD7U6H8</accession>
<feature type="compositionally biased region" description="Acidic residues" evidence="12">
    <location>
        <begin position="881"/>
        <end position="893"/>
    </location>
</feature>
<dbReference type="GO" id="GO:0006869">
    <property type="term" value="P:lipid transport"/>
    <property type="evidence" value="ECO:0007669"/>
    <property type="project" value="UniProtKB-KW"/>
</dbReference>
<dbReference type="GO" id="GO:0000045">
    <property type="term" value="P:autophagosome assembly"/>
    <property type="evidence" value="ECO:0007669"/>
    <property type="project" value="TreeGrafter"/>
</dbReference>
<sequence length="1443" mass="155905">MWGLRTVLGKVLSVMTRVVLNRVLRRYLKQRLRRVIVCVSEGRIELMDVVLDARVLRSLRVSRFVVESCSVGRLELVGPRLATLLRRKPSGCSVRLSGVQISGRIEEEEVVVASAEKKEVWRSPAVVAVLAWLDERVARHSEVRAEGTEMEVAHPCGHRVVGRCSSVRVFPKTTTTTTTTDPNISRDLLAGRDVFERRAAVSWEGLSWRVGRDRLELPGGYARLGPGAHGKNNNITLMAAVVHLNAPRVTVTVPSDAASLLMFRGSSSSSSSAGSGGAIAASVSVTGAATVDARRDEDRAVARFEGARCEWDPSAASFCSDIRLDGPVRGSASGVRIEARGGAPVGVTASSPLSFSCDDARRLGEWIRGVAECVPAWVEAPASASTRGVRVECGGVEARLESVRASVSRPRFSSSETGDWVAEAARVDFRACDDAIALSATSSSSSSSSFSSDGSCGVAFRAPSSYEALAAKVSAAVDLDAYEGALAELEKLVGYVGEPFLASAPRDADEAFEVVAKIGVVEATGGDAAEASLATVEYRLGAEGDSLSVASARCEGFGCRFEARGADSRARIVSDDEKDELSSGAAFEIRRDSSRSTVSALARRGSIRLAPPPGGSSSSSSSKKPRPAFLDDESVSLRAYVALYDCEVEYAPIGDLEGSVRVGFARFGAMLGGGRVAVCSTRVRDLELDVLDRRHAPSRKGDDRRARLATLDVFDAVSKTDRAASSILVTSGTLRLYACHDSLQSLVDLAAALARDCAASETVDPSLDDDDGDDEDEDDASSTLGGERCRQISETDDAAASRSLDVEASRLLVEDYVPKGGNSREEPFCCSDEEPFCRSDDAAEPTTSRLVVPADDDEMIELETIADDVCRSSRGLSRDTDENDRSEDEDDQEPAAAWYAAEDMKTATVLYHEHFQQHPSFGAEDDELDDIVDEEPEFRFELRSAAACFRLFAGSEWEYAAPAEKTTTTTTTKPANQILASLLVLDETVDDETAAAAERPQNRKRRRKRSGRNIDKLCEASGAGVRIRFARPRSSRERFRLEAAVGDFRVVESVSTESGALRPALEHWRSDARHPRQTKDPMLRIVAHGVEDDDRTTTRAKLRLLPLRCRLDAEFVRFVDAFFGTIDARDLADEPRRRARADAARREDDAVWVEDDLAPSIQPRPPRRPGGPVSRKRGGFEAALAVLEVAPWKLKLDYVPRALDANALRRGSLSELLHLFALERVELDLRRCRASAPTLAGALDRVRTAWATELRDEQLHRFVAGAEPVRPIAAIGASAVDVLAAPVADLAAKGDRARPLRQLSKSAATLGAVAAFETARASRKVATKLADAIDAALPDRRAHPARKRDAPPRDAREGVERARDALERGLHGATDACAALVNRPSAATLAAAFPVAILQPVVGATRGIAWILLGLEAAMENDDDDLPVLFRRTRTTRRRRLTS</sequence>
<evidence type="ECO:0000256" key="8">
    <source>
        <dbReference type="ARBA" id="ARBA00023055"/>
    </source>
</evidence>
<keyword evidence="7" id="KW-0072">Autophagy</keyword>
<evidence type="ECO:0000256" key="9">
    <source>
        <dbReference type="ARBA" id="ARBA00023136"/>
    </source>
</evidence>
<evidence type="ECO:0000313" key="13">
    <source>
        <dbReference type="EMBL" id="KAJ8598177.1"/>
    </source>
</evidence>
<protein>
    <recommendedName>
        <fullName evidence="4">Autophagy-related protein 2</fullName>
    </recommendedName>
</protein>
<dbReference type="GO" id="GO:0061723">
    <property type="term" value="P:glycophagy"/>
    <property type="evidence" value="ECO:0007669"/>
    <property type="project" value="TreeGrafter"/>
</dbReference>
<evidence type="ECO:0000313" key="14">
    <source>
        <dbReference type="Proteomes" id="UP001230188"/>
    </source>
</evidence>
<feature type="region of interest" description="Disordered" evidence="12">
    <location>
        <begin position="994"/>
        <end position="1013"/>
    </location>
</feature>
<dbReference type="InterPro" id="IPR026849">
    <property type="entry name" value="ATG2"/>
</dbReference>
<reference evidence="13" key="1">
    <citation type="submission" date="2023-01" db="EMBL/GenBank/DDBJ databases">
        <title>Metagenome sequencing of chrysophaentin producing Chrysophaeum taylorii.</title>
        <authorList>
            <person name="Davison J."/>
            <person name="Bewley C."/>
        </authorList>
    </citation>
    <scope>NUCLEOTIDE SEQUENCE</scope>
    <source>
        <strain evidence="13">NIES-1699</strain>
    </source>
</reference>
<dbReference type="GO" id="GO:0061709">
    <property type="term" value="P:reticulophagy"/>
    <property type="evidence" value="ECO:0007669"/>
    <property type="project" value="TreeGrafter"/>
</dbReference>
<dbReference type="PANTHER" id="PTHR13190:SF1">
    <property type="entry name" value="AUTOPHAGY-RELATED 2, ISOFORM A"/>
    <property type="match status" value="1"/>
</dbReference>
<evidence type="ECO:0000256" key="7">
    <source>
        <dbReference type="ARBA" id="ARBA00023006"/>
    </source>
</evidence>
<keyword evidence="6" id="KW-0256">Endoplasmic reticulum</keyword>
<feature type="compositionally biased region" description="Acidic residues" evidence="12">
    <location>
        <begin position="766"/>
        <end position="780"/>
    </location>
</feature>
<evidence type="ECO:0000256" key="10">
    <source>
        <dbReference type="ARBA" id="ARBA00024479"/>
    </source>
</evidence>
<evidence type="ECO:0000256" key="11">
    <source>
        <dbReference type="ARBA" id="ARBA00024615"/>
    </source>
</evidence>
<keyword evidence="9" id="KW-0472">Membrane</keyword>
<comment type="catalytic activity">
    <reaction evidence="10">
        <text>a 1,2-diacyl-sn-glycero-3-phospho-L-serine(in) = a 1,2-diacyl-sn-glycero-3-phospho-L-serine(out)</text>
        <dbReference type="Rhea" id="RHEA:38663"/>
        <dbReference type="ChEBI" id="CHEBI:57262"/>
    </reaction>
</comment>
<dbReference type="EMBL" id="JAQMWT010000685">
    <property type="protein sequence ID" value="KAJ8598177.1"/>
    <property type="molecule type" value="Genomic_DNA"/>
</dbReference>
<dbReference type="GO" id="GO:0000422">
    <property type="term" value="P:autophagy of mitochondrion"/>
    <property type="evidence" value="ECO:0007669"/>
    <property type="project" value="TreeGrafter"/>
</dbReference>
<evidence type="ECO:0000256" key="5">
    <source>
        <dbReference type="ARBA" id="ARBA00022448"/>
    </source>
</evidence>